<feature type="domain" description="Methyl-accepting transducer" evidence="7">
    <location>
        <begin position="392"/>
        <end position="628"/>
    </location>
</feature>
<dbReference type="Gene3D" id="1.10.287.950">
    <property type="entry name" value="Methyl-accepting chemotaxis protein"/>
    <property type="match status" value="1"/>
</dbReference>
<keyword evidence="6" id="KW-0812">Transmembrane</keyword>
<dbReference type="PROSITE" id="PS50885">
    <property type="entry name" value="HAMP"/>
    <property type="match status" value="1"/>
</dbReference>
<dbReference type="GO" id="GO:0006935">
    <property type="term" value="P:chemotaxis"/>
    <property type="evidence" value="ECO:0007669"/>
    <property type="project" value="InterPro"/>
</dbReference>
<dbReference type="RefSeq" id="WP_265688180.1">
    <property type="nucleotide sequence ID" value="NZ_JAKRRX010000077.1"/>
</dbReference>
<keyword evidence="10" id="KW-1185">Reference proteome</keyword>
<evidence type="ECO:0000313" key="10">
    <source>
        <dbReference type="Proteomes" id="UP001155586"/>
    </source>
</evidence>
<dbReference type="AlphaFoldDB" id="A0A9X3HSH9"/>
<evidence type="ECO:0000259" key="8">
    <source>
        <dbReference type="PROSITE" id="PS50885"/>
    </source>
</evidence>
<dbReference type="InterPro" id="IPR004090">
    <property type="entry name" value="Chemotax_Me-accpt_rcpt"/>
</dbReference>
<evidence type="ECO:0000256" key="2">
    <source>
        <dbReference type="ARBA" id="ARBA00023224"/>
    </source>
</evidence>
<protein>
    <submittedName>
        <fullName evidence="9">Methyl-accepting chemotaxis protein</fullName>
    </submittedName>
</protein>
<dbReference type="Pfam" id="PF00015">
    <property type="entry name" value="MCPsignal"/>
    <property type="match status" value="1"/>
</dbReference>
<evidence type="ECO:0000313" key="9">
    <source>
        <dbReference type="EMBL" id="MCW8334839.1"/>
    </source>
</evidence>
<reference evidence="9" key="1">
    <citation type="submission" date="2022-02" db="EMBL/GenBank/DDBJ databases">
        <title>Vibrio sp. nov., a new bacterium isolated from Bohai sea, China.</title>
        <authorList>
            <person name="Yuan Y."/>
        </authorList>
    </citation>
    <scope>NUCLEOTIDE SEQUENCE</scope>
    <source>
        <strain evidence="9">DBSS07</strain>
    </source>
</reference>
<gene>
    <name evidence="9" type="ORF">MD483_13515</name>
</gene>
<dbReference type="SUPFAM" id="SSF58104">
    <property type="entry name" value="Methyl-accepting chemotaxis protein (MCP) signaling domain"/>
    <property type="match status" value="1"/>
</dbReference>
<evidence type="ECO:0000259" key="7">
    <source>
        <dbReference type="PROSITE" id="PS50111"/>
    </source>
</evidence>
<dbReference type="GO" id="GO:0007165">
    <property type="term" value="P:signal transduction"/>
    <property type="evidence" value="ECO:0007669"/>
    <property type="project" value="UniProtKB-KW"/>
</dbReference>
<dbReference type="SMART" id="SM00283">
    <property type="entry name" value="MA"/>
    <property type="match status" value="1"/>
</dbReference>
<accession>A0A9X3HSH9</accession>
<dbReference type="GO" id="GO:0004888">
    <property type="term" value="F:transmembrane signaling receptor activity"/>
    <property type="evidence" value="ECO:0007669"/>
    <property type="project" value="InterPro"/>
</dbReference>
<dbReference type="SMART" id="SM00304">
    <property type="entry name" value="HAMP"/>
    <property type="match status" value="1"/>
</dbReference>
<proteinExistence type="inferred from homology"/>
<feature type="domain" description="HAMP" evidence="8">
    <location>
        <begin position="335"/>
        <end position="387"/>
    </location>
</feature>
<dbReference type="InterPro" id="IPR004089">
    <property type="entry name" value="MCPsignal_dom"/>
</dbReference>
<evidence type="ECO:0000256" key="1">
    <source>
        <dbReference type="ARBA" id="ARBA00004370"/>
    </source>
</evidence>
<feature type="transmembrane region" description="Helical" evidence="6">
    <location>
        <begin position="12"/>
        <end position="29"/>
    </location>
</feature>
<dbReference type="FunFam" id="1.10.287.950:FF:000001">
    <property type="entry name" value="Methyl-accepting chemotaxis sensory transducer"/>
    <property type="match status" value="1"/>
</dbReference>
<keyword evidence="6" id="KW-1133">Transmembrane helix</keyword>
<evidence type="ECO:0000256" key="5">
    <source>
        <dbReference type="SAM" id="Coils"/>
    </source>
</evidence>
<dbReference type="Pfam" id="PF00672">
    <property type="entry name" value="HAMP"/>
    <property type="match status" value="1"/>
</dbReference>
<feature type="coiled-coil region" evidence="5">
    <location>
        <begin position="631"/>
        <end position="658"/>
    </location>
</feature>
<dbReference type="PANTHER" id="PTHR32089:SF70">
    <property type="entry name" value="ENERGY TAXIS MODULATING METHYL ACCEPTING SENSORY TRANSDUCER"/>
    <property type="match status" value="1"/>
</dbReference>
<comment type="subcellular location">
    <subcellularLocation>
        <location evidence="1">Membrane</location>
    </subcellularLocation>
</comment>
<organism evidence="9 10">
    <name type="scientific">Vibrio paucivorans</name>
    <dbReference type="NCBI Taxonomy" id="2829489"/>
    <lineage>
        <taxon>Bacteria</taxon>
        <taxon>Pseudomonadati</taxon>
        <taxon>Pseudomonadota</taxon>
        <taxon>Gammaproteobacteria</taxon>
        <taxon>Vibrionales</taxon>
        <taxon>Vibrionaceae</taxon>
        <taxon>Vibrio</taxon>
    </lineage>
</organism>
<sequence length="667" mass="73546">MLLTSLVSRVYLGFFVLISIMLGSAWFSLQSSQNLTDRMESMTQESTPLMMKTAGLTIDFLNINRSFTPYLSAMYIDELEPLQTNIEQNITRYKQQLTWFESVASRDENVKQQLPDLLNEGQDVLVRIERVLAQYVDYLDAKDLDLYQQTQFQSLAAQLNSNLLSGIARAESNEEREAVEHALSQVALLVGEVNEAFIQQDMIELRSAERRFNTRKERFSEAINRLKKEAGKTHQNSEHALSLLEKHAFTDTGAVALHIASVSLYESLGLQRQELEQAIDKQLGHIDALSNYAVETSNKLYAESSSLSAQARVALISVSVLSVIIAAGIGVSTANLIRRPSKQLQRALSKVADKDLSSTVDYSAKNELGMVASKVNLVIEHLSLMIKQMRHSAKELNSASLENQNTSDALSDAITEQTSQTILVATAMEEIECSVSEIANSANETLSIVTGAVERSSCGQSFMQENVDMLGLLSARLNESTETIHLLEKESASIESILEVISGISEQTNLLALNAAIEAARAGEQGRGFSVVADEVRVLAAKTTASTQEIQNKIEQLQQRSKLAVNQITQCVGDMADCVTQTDQVSHSLSDVHSLLNQVEDRSHQIASATTQHQSVATEVTKNVSQIHALAEQNRARAERLAEQGAQLERMAEKQSELTQAFKLVLL</sequence>
<evidence type="ECO:0000256" key="3">
    <source>
        <dbReference type="ARBA" id="ARBA00029447"/>
    </source>
</evidence>
<keyword evidence="5" id="KW-0175">Coiled coil</keyword>
<name>A0A9X3HSH9_9VIBR</name>
<dbReference type="GO" id="GO:0016020">
    <property type="term" value="C:membrane"/>
    <property type="evidence" value="ECO:0007669"/>
    <property type="project" value="UniProtKB-SubCell"/>
</dbReference>
<feature type="coiled-coil region" evidence="5">
    <location>
        <begin position="540"/>
        <end position="567"/>
    </location>
</feature>
<dbReference type="PRINTS" id="PR00260">
    <property type="entry name" value="CHEMTRNSDUCR"/>
</dbReference>
<comment type="caution">
    <text evidence="9">The sequence shown here is derived from an EMBL/GenBank/DDBJ whole genome shotgun (WGS) entry which is preliminary data.</text>
</comment>
<dbReference type="InterPro" id="IPR003660">
    <property type="entry name" value="HAMP_dom"/>
</dbReference>
<dbReference type="CDD" id="cd06225">
    <property type="entry name" value="HAMP"/>
    <property type="match status" value="1"/>
</dbReference>
<evidence type="ECO:0000256" key="6">
    <source>
        <dbReference type="SAM" id="Phobius"/>
    </source>
</evidence>
<dbReference type="Proteomes" id="UP001155586">
    <property type="component" value="Unassembled WGS sequence"/>
</dbReference>
<evidence type="ECO:0000256" key="4">
    <source>
        <dbReference type="PROSITE-ProRule" id="PRU00284"/>
    </source>
</evidence>
<feature type="transmembrane region" description="Helical" evidence="6">
    <location>
        <begin position="313"/>
        <end position="337"/>
    </location>
</feature>
<dbReference type="EMBL" id="JAKRRX010000077">
    <property type="protein sequence ID" value="MCW8334839.1"/>
    <property type="molecule type" value="Genomic_DNA"/>
</dbReference>
<dbReference type="PROSITE" id="PS50111">
    <property type="entry name" value="CHEMOTAXIS_TRANSDUC_2"/>
    <property type="match status" value="1"/>
</dbReference>
<comment type="similarity">
    <text evidence="3">Belongs to the methyl-accepting chemotaxis (MCP) protein family.</text>
</comment>
<dbReference type="PANTHER" id="PTHR32089">
    <property type="entry name" value="METHYL-ACCEPTING CHEMOTAXIS PROTEIN MCPB"/>
    <property type="match status" value="1"/>
</dbReference>
<keyword evidence="2 4" id="KW-0807">Transducer</keyword>
<keyword evidence="6" id="KW-0472">Membrane</keyword>